<evidence type="ECO:0000256" key="1">
    <source>
        <dbReference type="SAM" id="SignalP"/>
    </source>
</evidence>
<feature type="chain" id="PRO_5034243886" evidence="1">
    <location>
        <begin position="24"/>
        <end position="310"/>
    </location>
</feature>
<dbReference type="Proteomes" id="UP000541154">
    <property type="component" value="Unassembled WGS sequence"/>
</dbReference>
<feature type="signal peptide" evidence="1">
    <location>
        <begin position="1"/>
        <end position="23"/>
    </location>
</feature>
<evidence type="ECO:0000313" key="3">
    <source>
        <dbReference type="Proteomes" id="UP000541154"/>
    </source>
</evidence>
<organism evidence="2 3">
    <name type="scientific">Petromyces alliaceus</name>
    <name type="common">Aspergillus alliaceus</name>
    <dbReference type="NCBI Taxonomy" id="209559"/>
    <lineage>
        <taxon>Eukaryota</taxon>
        <taxon>Fungi</taxon>
        <taxon>Dikarya</taxon>
        <taxon>Ascomycota</taxon>
        <taxon>Pezizomycotina</taxon>
        <taxon>Eurotiomycetes</taxon>
        <taxon>Eurotiomycetidae</taxon>
        <taxon>Eurotiales</taxon>
        <taxon>Aspergillaceae</taxon>
        <taxon>Aspergillus</taxon>
        <taxon>Aspergillus subgen. Circumdati</taxon>
    </lineage>
</organism>
<name>A0A8H6A189_PETAA</name>
<keyword evidence="1" id="KW-0732">Signal</keyword>
<reference evidence="2 3" key="1">
    <citation type="submission" date="2019-04" db="EMBL/GenBank/DDBJ databases">
        <title>Aspergillus burnettii sp. nov., novel species from soil in southeast Queensland.</title>
        <authorList>
            <person name="Gilchrist C.L.M."/>
            <person name="Pitt J.I."/>
            <person name="Lange L."/>
            <person name="Lacey H.J."/>
            <person name="Vuong D."/>
            <person name="Midgley D.J."/>
            <person name="Greenfield P."/>
            <person name="Bradbury M."/>
            <person name="Lacey E."/>
            <person name="Busk P.K."/>
            <person name="Pilgaard B."/>
            <person name="Chooi Y.H."/>
            <person name="Piggott A.M."/>
        </authorList>
    </citation>
    <scope>NUCLEOTIDE SEQUENCE [LARGE SCALE GENOMIC DNA]</scope>
    <source>
        <strain evidence="2 3">FRR 5400</strain>
    </source>
</reference>
<evidence type="ECO:0000313" key="2">
    <source>
        <dbReference type="EMBL" id="KAF5858050.1"/>
    </source>
</evidence>
<accession>A0A8H6A189</accession>
<comment type="caution">
    <text evidence="2">The sequence shown here is derived from an EMBL/GenBank/DDBJ whole genome shotgun (WGS) entry which is preliminary data.</text>
</comment>
<sequence>MVWNIPKLLAAVAVSNLFSPAFTSPTGDIDPWKDYSVENDLGDKIRSHDTQLSYIKREIPGLFPGLPEQPDFEINAGYSAIPKRIPHLNIDNPNGNGEVSDIDREGLATAFEAIDLASDKPSIVSRGEKEEKALSDFKHVWKGETFYHFIAAKDMDPKNRAYFDQNEIKALAKKGYELIKDKFKFNGNVIVSALFIPGIGVAVGSKPRGDGIADILLDKTHRVGHSYQHVGEWFKRYWNLIQGRQTMDEECCKKREDLLHAEDLAVLKAADEYLNQQKLHTWGNNLNFPKGTHIVSYGKYDSKPGSSSVS</sequence>
<proteinExistence type="predicted"/>
<dbReference type="AlphaFoldDB" id="A0A8H6A189"/>
<protein>
    <submittedName>
        <fullName evidence="2">Uncharacterized protein</fullName>
    </submittedName>
</protein>
<gene>
    <name evidence="2" type="ORF">ETB97_004919</name>
</gene>
<dbReference type="EMBL" id="SPNV01000223">
    <property type="protein sequence ID" value="KAF5858050.1"/>
    <property type="molecule type" value="Genomic_DNA"/>
</dbReference>
<keyword evidence="3" id="KW-1185">Reference proteome</keyword>